<evidence type="ECO:0000313" key="9">
    <source>
        <dbReference type="EMBL" id="OBA19304.1"/>
    </source>
</evidence>
<evidence type="ECO:0000256" key="2">
    <source>
        <dbReference type="ARBA" id="ARBA00022723"/>
    </source>
</evidence>
<keyword evidence="5" id="KW-0539">Nucleus</keyword>
<dbReference type="GO" id="GO:0045944">
    <property type="term" value="P:positive regulation of transcription by RNA polymerase II"/>
    <property type="evidence" value="ECO:0007669"/>
    <property type="project" value="TreeGrafter"/>
</dbReference>
<evidence type="ECO:0000313" key="10">
    <source>
        <dbReference type="Proteomes" id="UP000092555"/>
    </source>
</evidence>
<feature type="region of interest" description="Disordered" evidence="7">
    <location>
        <begin position="100"/>
        <end position="214"/>
    </location>
</feature>
<dbReference type="Pfam" id="PF00320">
    <property type="entry name" value="GATA"/>
    <property type="match status" value="1"/>
</dbReference>
<dbReference type="CDD" id="cd00202">
    <property type="entry name" value="ZnF_GATA"/>
    <property type="match status" value="1"/>
</dbReference>
<dbReference type="PROSITE" id="PS00344">
    <property type="entry name" value="GATA_ZN_FINGER_1"/>
    <property type="match status" value="1"/>
</dbReference>
<dbReference type="EMBL" id="LXTC01000007">
    <property type="protein sequence ID" value="OBA19304.1"/>
    <property type="molecule type" value="Genomic_DNA"/>
</dbReference>
<evidence type="ECO:0000256" key="6">
    <source>
        <dbReference type="PROSITE-ProRule" id="PRU00094"/>
    </source>
</evidence>
<dbReference type="GO" id="GO:0000978">
    <property type="term" value="F:RNA polymerase II cis-regulatory region sequence-specific DNA binding"/>
    <property type="evidence" value="ECO:0007669"/>
    <property type="project" value="TreeGrafter"/>
</dbReference>
<keyword evidence="3 6" id="KW-0863">Zinc-finger</keyword>
<dbReference type="PANTHER" id="PTHR10071:SF281">
    <property type="entry name" value="BOX A-BINDING FACTOR-RELATED"/>
    <property type="match status" value="1"/>
</dbReference>
<feature type="region of interest" description="Disordered" evidence="7">
    <location>
        <begin position="1"/>
        <end position="26"/>
    </location>
</feature>
<feature type="region of interest" description="Disordered" evidence="7">
    <location>
        <begin position="353"/>
        <end position="382"/>
    </location>
</feature>
<dbReference type="SUPFAM" id="SSF57716">
    <property type="entry name" value="Glucocorticoid receptor-like (DNA-binding domain)"/>
    <property type="match status" value="1"/>
</dbReference>
<dbReference type="PRINTS" id="PR00619">
    <property type="entry name" value="GATAZNFINGER"/>
</dbReference>
<feature type="compositionally biased region" description="Low complexity" evidence="7">
    <location>
        <begin position="61"/>
        <end position="75"/>
    </location>
</feature>
<protein>
    <recommendedName>
        <fullName evidence="8">GATA-type domain-containing protein</fullName>
    </recommendedName>
</protein>
<dbReference type="RefSeq" id="XP_018709836.1">
    <property type="nucleotide sequence ID" value="XM_018854397.1"/>
</dbReference>
<feature type="compositionally biased region" description="Polar residues" evidence="7">
    <location>
        <begin position="117"/>
        <end position="132"/>
    </location>
</feature>
<dbReference type="GO" id="GO:0005634">
    <property type="term" value="C:nucleus"/>
    <property type="evidence" value="ECO:0007669"/>
    <property type="project" value="UniProtKB-SubCell"/>
</dbReference>
<name>A0A1A0H5E2_9ASCO</name>
<feature type="compositionally biased region" description="Basic and acidic residues" evidence="7">
    <location>
        <begin position="45"/>
        <end position="58"/>
    </location>
</feature>
<comment type="subcellular location">
    <subcellularLocation>
        <location evidence="1">Nucleus</location>
    </subcellularLocation>
</comment>
<feature type="domain" description="GATA-type" evidence="8">
    <location>
        <begin position="210"/>
        <end position="263"/>
    </location>
</feature>
<feature type="region of interest" description="Disordered" evidence="7">
    <location>
        <begin position="490"/>
        <end position="511"/>
    </location>
</feature>
<dbReference type="InterPro" id="IPR013088">
    <property type="entry name" value="Znf_NHR/GATA"/>
</dbReference>
<dbReference type="Gene3D" id="3.30.50.10">
    <property type="entry name" value="Erythroid Transcription Factor GATA-1, subunit A"/>
    <property type="match status" value="1"/>
</dbReference>
<dbReference type="InterPro" id="IPR000679">
    <property type="entry name" value="Znf_GATA"/>
</dbReference>
<dbReference type="SMART" id="SM00401">
    <property type="entry name" value="ZnF_GATA"/>
    <property type="match status" value="1"/>
</dbReference>
<dbReference type="OrthoDB" id="515401at2759"/>
<feature type="region of interest" description="Disordered" evidence="7">
    <location>
        <begin position="45"/>
        <end position="79"/>
    </location>
</feature>
<dbReference type="FunFam" id="3.30.50.10:FF:000007">
    <property type="entry name" value="Nitrogen regulatory AreA, N-terminal"/>
    <property type="match status" value="1"/>
</dbReference>
<dbReference type="PANTHER" id="PTHR10071">
    <property type="entry name" value="TRANSCRIPTION FACTOR GATA FAMILY MEMBER"/>
    <property type="match status" value="1"/>
</dbReference>
<dbReference type="GO" id="GO:0000981">
    <property type="term" value="F:DNA-binding transcription factor activity, RNA polymerase II-specific"/>
    <property type="evidence" value="ECO:0007669"/>
    <property type="project" value="TreeGrafter"/>
</dbReference>
<dbReference type="GO" id="GO:0000122">
    <property type="term" value="P:negative regulation of transcription by RNA polymerase II"/>
    <property type="evidence" value="ECO:0007669"/>
    <property type="project" value="TreeGrafter"/>
</dbReference>
<keyword evidence="2" id="KW-0479">Metal-binding</keyword>
<dbReference type="Proteomes" id="UP000092555">
    <property type="component" value="Unassembled WGS sequence"/>
</dbReference>
<comment type="caution">
    <text evidence="9">The sequence shown here is derived from an EMBL/GenBank/DDBJ whole genome shotgun (WGS) entry which is preliminary data.</text>
</comment>
<feature type="compositionally biased region" description="Polar residues" evidence="7">
    <location>
        <begin position="179"/>
        <end position="188"/>
    </location>
</feature>
<evidence type="ECO:0000256" key="7">
    <source>
        <dbReference type="SAM" id="MobiDB-lite"/>
    </source>
</evidence>
<gene>
    <name evidence="9" type="ORF">METBIDRAFT_13602</name>
</gene>
<feature type="compositionally biased region" description="Polar residues" evidence="7">
    <location>
        <begin position="493"/>
        <end position="511"/>
    </location>
</feature>
<dbReference type="GeneID" id="30027373"/>
<evidence type="ECO:0000256" key="1">
    <source>
        <dbReference type="ARBA" id="ARBA00004123"/>
    </source>
</evidence>
<evidence type="ECO:0000256" key="4">
    <source>
        <dbReference type="ARBA" id="ARBA00022833"/>
    </source>
</evidence>
<accession>A0A1A0H5E2</accession>
<dbReference type="STRING" id="869754.A0A1A0H5E2"/>
<reference evidence="9 10" key="1">
    <citation type="submission" date="2016-05" db="EMBL/GenBank/DDBJ databases">
        <title>Comparative genomics of biotechnologically important yeasts.</title>
        <authorList>
            <consortium name="DOE Joint Genome Institute"/>
            <person name="Riley R."/>
            <person name="Haridas S."/>
            <person name="Wolfe K.H."/>
            <person name="Lopes M.R."/>
            <person name="Hittinger C.T."/>
            <person name="Goker M."/>
            <person name="Salamov A."/>
            <person name="Wisecaver J."/>
            <person name="Long T.M."/>
            <person name="Aerts A.L."/>
            <person name="Barry K."/>
            <person name="Choi C."/>
            <person name="Clum A."/>
            <person name="Coughlan A.Y."/>
            <person name="Deshpande S."/>
            <person name="Douglass A.P."/>
            <person name="Hanson S.J."/>
            <person name="Klenk H.-P."/>
            <person name="LaButti K."/>
            <person name="Lapidus A."/>
            <person name="Lindquist E."/>
            <person name="Lipzen A."/>
            <person name="Meier-kolthoff J.P."/>
            <person name="Ohm R.A."/>
            <person name="Otillar R.P."/>
            <person name="Pangilinan J."/>
            <person name="Peng Y."/>
            <person name="Rokas A."/>
            <person name="Rosa C.A."/>
            <person name="Scheuner C."/>
            <person name="Sibirny A.A."/>
            <person name="Slot J.C."/>
            <person name="Stielow J.B."/>
            <person name="Sun H."/>
            <person name="Kurtzman C.P."/>
            <person name="Blackwell M."/>
            <person name="Grigoriev I.V."/>
            <person name="Jeffries T.W."/>
        </authorList>
    </citation>
    <scope>NUCLEOTIDE SEQUENCE [LARGE SCALE GENOMIC DNA]</scope>
    <source>
        <strain evidence="9 10">NRRL YB-4993</strain>
    </source>
</reference>
<feature type="compositionally biased region" description="Low complexity" evidence="7">
    <location>
        <begin position="363"/>
        <end position="382"/>
    </location>
</feature>
<organism evidence="9 10">
    <name type="scientific">Metschnikowia bicuspidata var. bicuspidata NRRL YB-4993</name>
    <dbReference type="NCBI Taxonomy" id="869754"/>
    <lineage>
        <taxon>Eukaryota</taxon>
        <taxon>Fungi</taxon>
        <taxon>Dikarya</taxon>
        <taxon>Ascomycota</taxon>
        <taxon>Saccharomycotina</taxon>
        <taxon>Pichiomycetes</taxon>
        <taxon>Metschnikowiaceae</taxon>
        <taxon>Metschnikowia</taxon>
    </lineage>
</organism>
<evidence type="ECO:0000259" key="8">
    <source>
        <dbReference type="PROSITE" id="PS50114"/>
    </source>
</evidence>
<keyword evidence="4" id="KW-0862">Zinc</keyword>
<sequence>MSNYTSTPPPVLLPAKAKSDLSTGPSIRDLFSQAKRLLALQPRVENRQVREDNTRAQREWSSGAPAPASAPGNAPQNHPHAKVLDLLLPLSVDDLRGPVSTSVSFGKAHKSRPELLTRQSVTPRSLDSSPSGTYDGALLSRESSHTPSASDRPRVAMSTRLGRDTAPPPSHQQQKHQALRSNLTSSLQKLPKQDRQPLPSAGDKGAAADTKKPTECNNCGTLKTPLWRKDPDGNTLCNACGLFLKLHGTTRPLSLKTDVIRKRSSRRASATPRAAGFPSSLSRHGSYLAEYSRAKHDHASGIPILNSPMLGPAAAFSYGLVGSAYFSADASKPKNVLILPKPSGACSYQTASTPIHEKSTPHSLGSSMQMSTPSSPYSTSASLQFKRKKSEVNISELSDSYGRRFAPVNGFSGSFTTVGSATGKRGGSATPQMKKSYVAGLGRSATPLQGLSTSAQSGPMNSAFSRYFTGLQPASLATNNNMYFDQISAASPHGQQRNSISRAGRDSITSDFTPYSASSPTIFDENSHRQSFAVPSDIPNYDSYLKSGNEGLASPVKNEDDMETDDFFKNYTSLHSEESEGTTSPETALNMGGKFDIKPTTTKSSLTHGLKGEFSTASPLEDIKPATDLDWLKFEI</sequence>
<dbReference type="PROSITE" id="PS50114">
    <property type="entry name" value="GATA_ZN_FINGER_2"/>
    <property type="match status" value="1"/>
</dbReference>
<keyword evidence="10" id="KW-1185">Reference proteome</keyword>
<proteinExistence type="predicted"/>
<dbReference type="AlphaFoldDB" id="A0A1A0H5E2"/>
<evidence type="ECO:0000256" key="5">
    <source>
        <dbReference type="ARBA" id="ARBA00023242"/>
    </source>
</evidence>
<evidence type="ECO:0000256" key="3">
    <source>
        <dbReference type="ARBA" id="ARBA00022771"/>
    </source>
</evidence>
<dbReference type="InterPro" id="IPR039355">
    <property type="entry name" value="Transcription_factor_GATA"/>
</dbReference>
<dbReference type="GO" id="GO:0008270">
    <property type="term" value="F:zinc ion binding"/>
    <property type="evidence" value="ECO:0007669"/>
    <property type="project" value="UniProtKB-KW"/>
</dbReference>